<reference evidence="1 2" key="1">
    <citation type="submission" date="2018-12" db="EMBL/GenBank/DDBJ databases">
        <authorList>
            <person name="Criscuolo A."/>
        </authorList>
    </citation>
    <scope>NUCLEOTIDE SEQUENCE [LARGE SCALE GENOMIC DNA]</scope>
    <source>
        <strain evidence="1">ACIP1116281</strain>
    </source>
</reference>
<dbReference type="RefSeq" id="WP_126151191.1">
    <property type="nucleotide sequence ID" value="NZ_JBHTMH010000005.1"/>
</dbReference>
<gene>
    <name evidence="1" type="ORF">DEVEQU_02807</name>
</gene>
<dbReference type="AlphaFoldDB" id="A0A3S4GLF1"/>
<name>A0A3S4GLF1_9HYPH</name>
<keyword evidence="2" id="KW-1185">Reference proteome</keyword>
<dbReference type="Proteomes" id="UP000268844">
    <property type="component" value="Unassembled WGS sequence"/>
</dbReference>
<proteinExistence type="predicted"/>
<evidence type="ECO:0000313" key="2">
    <source>
        <dbReference type="Proteomes" id="UP000268844"/>
    </source>
</evidence>
<protein>
    <submittedName>
        <fullName evidence="1">Uncharacterized protein</fullName>
    </submittedName>
</protein>
<evidence type="ECO:0000313" key="1">
    <source>
        <dbReference type="EMBL" id="VDS05664.1"/>
    </source>
</evidence>
<dbReference type="EMBL" id="UZWD01000034">
    <property type="protein sequence ID" value="VDS05664.1"/>
    <property type="molecule type" value="Genomic_DNA"/>
</dbReference>
<accession>A0A3S4GLF1</accession>
<organism evidence="1 2">
    <name type="scientific">Devosia equisanguinis</name>
    <dbReference type="NCBI Taxonomy" id="2490941"/>
    <lineage>
        <taxon>Bacteria</taxon>
        <taxon>Pseudomonadati</taxon>
        <taxon>Pseudomonadota</taxon>
        <taxon>Alphaproteobacteria</taxon>
        <taxon>Hyphomicrobiales</taxon>
        <taxon>Devosiaceae</taxon>
        <taxon>Devosia</taxon>
    </lineage>
</organism>
<sequence>MLFPDLPDRQRATLLTVSERLVVYKVYETAMITDGKVFAEAGTVYGDPKCAAIADDESWCAVGGASVWVRVAPPRGDVLKSEGVRLHHVPELRWIEALWPLGDRLLGFVCVDGGRRRIGALDVDRLAIEFEI</sequence>
<dbReference type="OrthoDB" id="2087931at2"/>